<name>A0ABV9W513_9ACTN</name>
<dbReference type="Proteomes" id="UP001595912">
    <property type="component" value="Unassembled WGS sequence"/>
</dbReference>
<dbReference type="InterPro" id="IPR054187">
    <property type="entry name" value="DUF6892"/>
</dbReference>
<organism evidence="2 3">
    <name type="scientific">Dactylosporangium cerinum</name>
    <dbReference type="NCBI Taxonomy" id="1434730"/>
    <lineage>
        <taxon>Bacteria</taxon>
        <taxon>Bacillati</taxon>
        <taxon>Actinomycetota</taxon>
        <taxon>Actinomycetes</taxon>
        <taxon>Micromonosporales</taxon>
        <taxon>Micromonosporaceae</taxon>
        <taxon>Dactylosporangium</taxon>
    </lineage>
</organism>
<dbReference type="RefSeq" id="WP_380121549.1">
    <property type="nucleotide sequence ID" value="NZ_JBHSIU010000046.1"/>
</dbReference>
<keyword evidence="3" id="KW-1185">Reference proteome</keyword>
<sequence length="196" mass="21263">MIADANLRLALLDEVSVARAGDYYWLSTLREPYTAHRAVAGGPQWDDLEARLGIDRLPELEDFLRTLPLPTGELAAVTHLCLDGDREVYTVFPGWWHFGNHFDIAALDGIGMCPAVTDLTLGQGMFSDCSLAPLTGLPDLRHLRMCALDRWVDVDALPAIASLRTLDVANLGSARDAGAWRPVLAALRGNGVTVTG</sequence>
<evidence type="ECO:0000313" key="3">
    <source>
        <dbReference type="Proteomes" id="UP001595912"/>
    </source>
</evidence>
<proteinExistence type="predicted"/>
<comment type="caution">
    <text evidence="2">The sequence shown here is derived from an EMBL/GenBank/DDBJ whole genome shotgun (WGS) entry which is preliminary data.</text>
</comment>
<accession>A0ABV9W513</accession>
<reference evidence="3" key="1">
    <citation type="journal article" date="2019" name="Int. J. Syst. Evol. Microbiol.">
        <title>The Global Catalogue of Microorganisms (GCM) 10K type strain sequencing project: providing services to taxonomists for standard genome sequencing and annotation.</title>
        <authorList>
            <consortium name="The Broad Institute Genomics Platform"/>
            <consortium name="The Broad Institute Genome Sequencing Center for Infectious Disease"/>
            <person name="Wu L."/>
            <person name="Ma J."/>
        </authorList>
    </citation>
    <scope>NUCLEOTIDE SEQUENCE [LARGE SCALE GENOMIC DNA]</scope>
    <source>
        <strain evidence="3">CGMCC 4.7152</strain>
    </source>
</reference>
<protein>
    <submittedName>
        <fullName evidence="2">DUF6892 domain-containing protein</fullName>
    </submittedName>
</protein>
<evidence type="ECO:0000259" key="1">
    <source>
        <dbReference type="Pfam" id="PF21832"/>
    </source>
</evidence>
<feature type="domain" description="DUF6892" evidence="1">
    <location>
        <begin position="3"/>
        <end position="179"/>
    </location>
</feature>
<dbReference type="EMBL" id="JBHSIU010000046">
    <property type="protein sequence ID" value="MFC5002960.1"/>
    <property type="molecule type" value="Genomic_DNA"/>
</dbReference>
<gene>
    <name evidence="2" type="ORF">ACFPIJ_34660</name>
</gene>
<dbReference type="Pfam" id="PF21832">
    <property type="entry name" value="DUF6892"/>
    <property type="match status" value="1"/>
</dbReference>
<evidence type="ECO:0000313" key="2">
    <source>
        <dbReference type="EMBL" id="MFC5002960.1"/>
    </source>
</evidence>